<accession>A0A075HT65</accession>
<organism evidence="1">
    <name type="scientific">uncultured marine thaumarchaeote KM3_78_D03</name>
    <dbReference type="NCBI Taxonomy" id="1456290"/>
    <lineage>
        <taxon>Archaea</taxon>
        <taxon>Nitrososphaerota</taxon>
        <taxon>environmental samples</taxon>
    </lineage>
</organism>
<proteinExistence type="predicted"/>
<evidence type="ECO:0000313" key="1">
    <source>
        <dbReference type="EMBL" id="AIF17632.1"/>
    </source>
</evidence>
<dbReference type="EMBL" id="KF901087">
    <property type="protein sequence ID" value="AIF17632.1"/>
    <property type="molecule type" value="Genomic_DNA"/>
</dbReference>
<dbReference type="AlphaFoldDB" id="A0A075HT65"/>
<protein>
    <submittedName>
        <fullName evidence="1">Uncharacterized protein</fullName>
    </submittedName>
</protein>
<name>A0A075HT65_9ARCH</name>
<sequence length="51" mass="6003">MEEKREVPEEIDDHFKLFGKEPWEIEYGDKCPLCNSRFDEFEGCACDSKGD</sequence>
<reference evidence="1" key="1">
    <citation type="journal article" date="2014" name="Genome Biol. Evol.">
        <title>Pangenome evidence for extensive interdomain horizontal transfer affecting lineage core and shell genes in uncultured planktonic thaumarchaeota and euryarchaeota.</title>
        <authorList>
            <person name="Deschamps P."/>
            <person name="Zivanovic Y."/>
            <person name="Moreira D."/>
            <person name="Rodriguez-Valera F."/>
            <person name="Lopez-Garcia P."/>
        </authorList>
    </citation>
    <scope>NUCLEOTIDE SEQUENCE</scope>
</reference>